<dbReference type="OrthoDB" id="571714at2"/>
<gene>
    <name evidence="2" type="ORF">SHM7688_01215</name>
</gene>
<dbReference type="EMBL" id="CYPW01000008">
    <property type="protein sequence ID" value="CUH51776.1"/>
    <property type="molecule type" value="Genomic_DNA"/>
</dbReference>
<feature type="domain" description="Cyclic nucleotide-binding" evidence="1">
    <location>
        <begin position="13"/>
        <end position="75"/>
    </location>
</feature>
<evidence type="ECO:0000313" key="3">
    <source>
        <dbReference type="Proteomes" id="UP000054823"/>
    </source>
</evidence>
<dbReference type="InterPro" id="IPR000595">
    <property type="entry name" value="cNMP-bd_dom"/>
</dbReference>
<dbReference type="Proteomes" id="UP000054823">
    <property type="component" value="Unassembled WGS sequence"/>
</dbReference>
<name>A0A0P1EN69_9RHOB</name>
<dbReference type="AlphaFoldDB" id="A0A0P1EN69"/>
<organism evidence="2 3">
    <name type="scientific">Shimia marina</name>
    <dbReference type="NCBI Taxonomy" id="321267"/>
    <lineage>
        <taxon>Bacteria</taxon>
        <taxon>Pseudomonadati</taxon>
        <taxon>Pseudomonadota</taxon>
        <taxon>Alphaproteobacteria</taxon>
        <taxon>Rhodobacterales</taxon>
        <taxon>Roseobacteraceae</taxon>
    </lineage>
</organism>
<sequence length="187" mass="20409">MLPEPYDLLPTTALSPQSVAAGDVLFRQGTRTRGLYVLKSGRVHLERVGPNGERLIIHRAGPGTSFAEASVFSERYHCDAIIMDAGELVRIDKSAVLAAFGNPDFARAYACLAAQQVQAHRQIMEIVGIRRAEDRVMAGIVAGFLDGTVVDFAVRLQLTQETTYRALRALVEAGRVINPSRGTYRLA</sequence>
<dbReference type="Pfam" id="PF00027">
    <property type="entry name" value="cNMP_binding"/>
    <property type="match status" value="1"/>
</dbReference>
<dbReference type="STRING" id="321267.SHM7688_01215"/>
<dbReference type="InterPro" id="IPR014710">
    <property type="entry name" value="RmlC-like_jellyroll"/>
</dbReference>
<accession>A0A0P1EN69</accession>
<proteinExistence type="predicted"/>
<evidence type="ECO:0000313" key="2">
    <source>
        <dbReference type="EMBL" id="CUH51776.1"/>
    </source>
</evidence>
<dbReference type="CDD" id="cd00038">
    <property type="entry name" value="CAP_ED"/>
    <property type="match status" value="1"/>
</dbReference>
<keyword evidence="3" id="KW-1185">Reference proteome</keyword>
<dbReference type="InterPro" id="IPR018490">
    <property type="entry name" value="cNMP-bd_dom_sf"/>
</dbReference>
<dbReference type="PROSITE" id="PS50042">
    <property type="entry name" value="CNMP_BINDING_3"/>
    <property type="match status" value="1"/>
</dbReference>
<reference evidence="2 3" key="1">
    <citation type="submission" date="2015-09" db="EMBL/GenBank/DDBJ databases">
        <authorList>
            <consortium name="Swine Surveillance"/>
        </authorList>
    </citation>
    <scope>NUCLEOTIDE SEQUENCE [LARGE SCALE GENOMIC DNA]</scope>
    <source>
        <strain evidence="2 3">CECT 7688</strain>
    </source>
</reference>
<dbReference type="Gene3D" id="2.60.120.10">
    <property type="entry name" value="Jelly Rolls"/>
    <property type="match status" value="1"/>
</dbReference>
<dbReference type="SUPFAM" id="SSF51206">
    <property type="entry name" value="cAMP-binding domain-like"/>
    <property type="match status" value="1"/>
</dbReference>
<protein>
    <submittedName>
        <fullName evidence="2">Cyclic nucleotide-binding domain protein</fullName>
    </submittedName>
</protein>
<dbReference type="RefSeq" id="WP_058239097.1">
    <property type="nucleotide sequence ID" value="NZ_CYPW01000008.1"/>
</dbReference>
<evidence type="ECO:0000259" key="1">
    <source>
        <dbReference type="PROSITE" id="PS50042"/>
    </source>
</evidence>
<dbReference type="SMART" id="SM00100">
    <property type="entry name" value="cNMP"/>
    <property type="match status" value="1"/>
</dbReference>